<gene>
    <name evidence="2" type="primary">RvY_12568-1</name>
    <name evidence="2" type="synonym">RvY_12568.1</name>
    <name evidence="2" type="ORF">RvY_12568</name>
</gene>
<dbReference type="EMBL" id="BDGG01000007">
    <property type="protein sequence ID" value="GAV01936.1"/>
    <property type="molecule type" value="Genomic_DNA"/>
</dbReference>
<dbReference type="Proteomes" id="UP000186922">
    <property type="component" value="Unassembled WGS sequence"/>
</dbReference>
<feature type="region of interest" description="Disordered" evidence="1">
    <location>
        <begin position="1"/>
        <end position="56"/>
    </location>
</feature>
<evidence type="ECO:0000313" key="2">
    <source>
        <dbReference type="EMBL" id="GAV01936.1"/>
    </source>
</evidence>
<comment type="caution">
    <text evidence="2">The sequence shown here is derived from an EMBL/GenBank/DDBJ whole genome shotgun (WGS) entry which is preliminary data.</text>
</comment>
<accession>A0A1D1VM80</accession>
<organism evidence="2 3">
    <name type="scientific">Ramazzottius varieornatus</name>
    <name type="common">Water bear</name>
    <name type="synonym">Tardigrade</name>
    <dbReference type="NCBI Taxonomy" id="947166"/>
    <lineage>
        <taxon>Eukaryota</taxon>
        <taxon>Metazoa</taxon>
        <taxon>Ecdysozoa</taxon>
        <taxon>Tardigrada</taxon>
        <taxon>Eutardigrada</taxon>
        <taxon>Parachela</taxon>
        <taxon>Hypsibioidea</taxon>
        <taxon>Ramazzottiidae</taxon>
        <taxon>Ramazzottius</taxon>
    </lineage>
</organism>
<name>A0A1D1VM80_RAMVA</name>
<evidence type="ECO:0000313" key="3">
    <source>
        <dbReference type="Proteomes" id="UP000186922"/>
    </source>
</evidence>
<sequence>MADTSLSYTDGYEGYPQREEFGGENAHEGKRRVSHSDRSQPLSSSSSTDHHITTTKECSMVAFLPEQTRQPARREWQAVNPAVMRKDFGPLLAKQKRQLDMLFSGAALRSTAYLHPVYPFRSVLPPMWVTKNTQQLLALPQAIKLGNDN</sequence>
<proteinExistence type="predicted"/>
<dbReference type="AlphaFoldDB" id="A0A1D1VM80"/>
<evidence type="ECO:0000256" key="1">
    <source>
        <dbReference type="SAM" id="MobiDB-lite"/>
    </source>
</evidence>
<keyword evidence="3" id="KW-1185">Reference proteome</keyword>
<protein>
    <submittedName>
        <fullName evidence="2">Uncharacterized protein</fullName>
    </submittedName>
</protein>
<reference evidence="2 3" key="1">
    <citation type="journal article" date="2016" name="Nat. Commun.">
        <title>Extremotolerant tardigrade genome and improved radiotolerance of human cultured cells by tardigrade-unique protein.</title>
        <authorList>
            <person name="Hashimoto T."/>
            <person name="Horikawa D.D."/>
            <person name="Saito Y."/>
            <person name="Kuwahara H."/>
            <person name="Kozuka-Hata H."/>
            <person name="Shin-I T."/>
            <person name="Minakuchi Y."/>
            <person name="Ohishi K."/>
            <person name="Motoyama A."/>
            <person name="Aizu T."/>
            <person name="Enomoto A."/>
            <person name="Kondo K."/>
            <person name="Tanaka S."/>
            <person name="Hara Y."/>
            <person name="Koshikawa S."/>
            <person name="Sagara H."/>
            <person name="Miura T."/>
            <person name="Yokobori S."/>
            <person name="Miyagawa K."/>
            <person name="Suzuki Y."/>
            <person name="Kubo T."/>
            <person name="Oyama M."/>
            <person name="Kohara Y."/>
            <person name="Fujiyama A."/>
            <person name="Arakawa K."/>
            <person name="Katayama T."/>
            <person name="Toyoda A."/>
            <person name="Kunieda T."/>
        </authorList>
    </citation>
    <scope>NUCLEOTIDE SEQUENCE [LARGE SCALE GENOMIC DNA]</scope>
    <source>
        <strain evidence="2 3">YOKOZUNA-1</strain>
    </source>
</reference>
<feature type="compositionally biased region" description="Basic and acidic residues" evidence="1">
    <location>
        <begin position="16"/>
        <end position="28"/>
    </location>
</feature>